<reference evidence="2 3" key="1">
    <citation type="journal article" date="2009" name="PLoS ONE">
        <title>Genome analysis of the anaerobic thermohalophilic bacterium Halothermothrix orenii.</title>
        <authorList>
            <person name="Mavromatis K."/>
            <person name="Ivanova N."/>
            <person name="Anderson I."/>
            <person name="Lykidis A."/>
            <person name="Hooper S.D."/>
            <person name="Sun H."/>
            <person name="Kunin V."/>
            <person name="Lapidus A."/>
            <person name="Hugenholtz P."/>
            <person name="Patel B."/>
            <person name="Kyrpides N.C."/>
        </authorList>
    </citation>
    <scope>NUCLEOTIDE SEQUENCE [LARGE SCALE GENOMIC DNA]</scope>
    <source>
        <strain evidence="3">H 168 / OCM 544 / DSM 9562</strain>
    </source>
</reference>
<dbReference type="eggNOG" id="COG0778">
    <property type="taxonomic scope" value="Bacteria"/>
</dbReference>
<accession>B8CYH5</accession>
<evidence type="ECO:0000259" key="1">
    <source>
        <dbReference type="Pfam" id="PF00881"/>
    </source>
</evidence>
<dbReference type="GO" id="GO:0016491">
    <property type="term" value="F:oxidoreductase activity"/>
    <property type="evidence" value="ECO:0007669"/>
    <property type="project" value="InterPro"/>
</dbReference>
<dbReference type="InterPro" id="IPR029479">
    <property type="entry name" value="Nitroreductase"/>
</dbReference>
<dbReference type="Pfam" id="PF00881">
    <property type="entry name" value="Nitroreductase"/>
    <property type="match status" value="2"/>
</dbReference>
<dbReference type="AlphaFoldDB" id="B8CYH5"/>
<evidence type="ECO:0000313" key="3">
    <source>
        <dbReference type="Proteomes" id="UP000000719"/>
    </source>
</evidence>
<dbReference type="PANTHER" id="PTHR23026:SF100">
    <property type="entry name" value="NITROREDUCTASE"/>
    <property type="match status" value="1"/>
</dbReference>
<dbReference type="KEGG" id="hor:Hore_15950"/>
<dbReference type="HOGENOM" id="CLU_070764_6_0_9"/>
<dbReference type="STRING" id="373903.Hore_15950"/>
<organism evidence="2 3">
    <name type="scientific">Halothermothrix orenii (strain H 168 / OCM 544 / DSM 9562)</name>
    <dbReference type="NCBI Taxonomy" id="373903"/>
    <lineage>
        <taxon>Bacteria</taxon>
        <taxon>Bacillati</taxon>
        <taxon>Bacillota</taxon>
        <taxon>Clostridia</taxon>
        <taxon>Halanaerobiales</taxon>
        <taxon>Halothermotrichaceae</taxon>
        <taxon>Halothermothrix</taxon>
    </lineage>
</organism>
<dbReference type="Proteomes" id="UP000000719">
    <property type="component" value="Chromosome"/>
</dbReference>
<name>B8CYH5_HALOH</name>
<dbReference type="Gene3D" id="3.40.109.10">
    <property type="entry name" value="NADH Oxidase"/>
    <property type="match status" value="1"/>
</dbReference>
<gene>
    <name evidence="2" type="ordered locus">Hore_15950</name>
</gene>
<dbReference type="InterPro" id="IPR000415">
    <property type="entry name" value="Nitroreductase-like"/>
</dbReference>
<proteinExistence type="predicted"/>
<dbReference type="InterPro" id="IPR050627">
    <property type="entry name" value="Nitroreductase/BluB"/>
</dbReference>
<keyword evidence="3" id="KW-1185">Reference proteome</keyword>
<dbReference type="PANTHER" id="PTHR23026">
    <property type="entry name" value="NADPH NITROREDUCTASE"/>
    <property type="match status" value="1"/>
</dbReference>
<dbReference type="CDD" id="cd02138">
    <property type="entry name" value="TdsD-like"/>
    <property type="match status" value="1"/>
</dbReference>
<sequence length="188" mass="21355">MNSIEVSTAIENRRAYRSLDKVDITDDLINQLGRAASLAPSCFNKQPWRYVFVYNKRQLKTLHTSLPDGNAWAKDGSLIIAVVSSKDMDCVVSGREYFLFDVGLSCANLILRATELNLVAHPIAGYDEDKVKKILNIPDEKTVITLIIIGKHRKGDNPNLTDNQKERELKRPVRLPLEKIVFHNHYHS</sequence>
<evidence type="ECO:0000313" key="2">
    <source>
        <dbReference type="EMBL" id="ACL70344.1"/>
    </source>
</evidence>
<protein>
    <submittedName>
        <fullName evidence="2">Nitroreductase</fullName>
    </submittedName>
</protein>
<dbReference type="EMBL" id="CP001098">
    <property type="protein sequence ID" value="ACL70344.1"/>
    <property type="molecule type" value="Genomic_DNA"/>
</dbReference>
<dbReference type="SUPFAM" id="SSF55469">
    <property type="entry name" value="FMN-dependent nitroreductase-like"/>
    <property type="match status" value="1"/>
</dbReference>
<feature type="domain" description="Nitroreductase" evidence="1">
    <location>
        <begin position="93"/>
        <end position="151"/>
    </location>
</feature>
<feature type="domain" description="Nitroreductase" evidence="1">
    <location>
        <begin position="10"/>
        <end position="62"/>
    </location>
</feature>
<dbReference type="RefSeq" id="WP_012636527.1">
    <property type="nucleotide sequence ID" value="NC_011899.1"/>
</dbReference>